<feature type="compositionally biased region" description="Basic and acidic residues" evidence="2">
    <location>
        <begin position="501"/>
        <end position="510"/>
    </location>
</feature>
<dbReference type="KEGG" id="aplt:ANPL_02975"/>
<keyword evidence="1" id="KW-0175">Coiled coil</keyword>
<feature type="compositionally biased region" description="Polar residues" evidence="2">
    <location>
        <begin position="678"/>
        <end position="698"/>
    </location>
</feature>
<dbReference type="Proteomes" id="UP000500930">
    <property type="component" value="Chromosome"/>
</dbReference>
<keyword evidence="4" id="KW-1185">Reference proteome</keyword>
<name>A0A858PYK7_9RICK</name>
<reference evidence="3 4" key="1">
    <citation type="journal article" date="2020" name="Pathogens">
        <title>First Whole Genome Sequence of Anaplasma platys, an Obligate Intracellular Rickettsial Pathogen of Dogs.</title>
        <authorList>
            <person name="Llanes A."/>
            <person name="Rajeev S."/>
        </authorList>
    </citation>
    <scope>NUCLEOTIDE SEQUENCE [LARGE SCALE GENOMIC DNA]</scope>
    <source>
        <strain evidence="3 4">S3</strain>
    </source>
</reference>
<evidence type="ECO:0000256" key="1">
    <source>
        <dbReference type="SAM" id="Coils"/>
    </source>
</evidence>
<feature type="coiled-coil region" evidence="1">
    <location>
        <begin position="1205"/>
        <end position="1232"/>
    </location>
</feature>
<dbReference type="RefSeq" id="WP_169193285.1">
    <property type="nucleotide sequence ID" value="NZ_CP046391.1"/>
</dbReference>
<evidence type="ECO:0000313" key="3">
    <source>
        <dbReference type="EMBL" id="QJC27652.1"/>
    </source>
</evidence>
<evidence type="ECO:0000256" key="2">
    <source>
        <dbReference type="SAM" id="MobiDB-lite"/>
    </source>
</evidence>
<proteinExistence type="predicted"/>
<feature type="compositionally biased region" description="Polar residues" evidence="2">
    <location>
        <begin position="490"/>
        <end position="500"/>
    </location>
</feature>
<feature type="region of interest" description="Disordered" evidence="2">
    <location>
        <begin position="668"/>
        <end position="700"/>
    </location>
</feature>
<accession>A0A858PYK7</accession>
<organism evidence="3 4">
    <name type="scientific">Anaplasma platys</name>
    <dbReference type="NCBI Taxonomy" id="949"/>
    <lineage>
        <taxon>Bacteria</taxon>
        <taxon>Pseudomonadati</taxon>
        <taxon>Pseudomonadota</taxon>
        <taxon>Alphaproteobacteria</taxon>
        <taxon>Rickettsiales</taxon>
        <taxon>Anaplasmataceae</taxon>
        <taxon>Anaplasma</taxon>
    </lineage>
</organism>
<gene>
    <name evidence="3" type="ORF">ANPL_02975</name>
</gene>
<feature type="region of interest" description="Disordered" evidence="2">
    <location>
        <begin position="482"/>
        <end position="510"/>
    </location>
</feature>
<sequence length="1762" mass="194897">MAHKVENHKTQQSNLSRRADIRSAFPNAGNSDEEVIYHTRRDGSTYQIRTIEDPHTTMKKVLDDVLNVEKRSFLVYNTIRDYQGYEIIAARLKRDTSLLQMSEIPHVCGINNTRMSEAMAIVVRKAMAMLLDKSLEEAHDDIRHMYESAVSVVASLTGSSKEDIKEKNHTASRVISQLLVLDKYLMFAKESQPLQPDLRFLQLQMLTEACMANLEKNGISNESCSEVYSALTIAADVATGLLGDKHGCTIGLKNCAQDIREQILQCATEKPLGHTGSDASQAITLDHGDIYSALPSVPPSPDEAMTSYLNATEDYLCEKGQSRRAEIINHYNSHAGTYSNTPLKFLKPNVDHFKKMQPKPFFDRLSGLLSALASIENPIDYAQPFDHHLPHPPGRTSCLMHACPDSWHTLKVAYNALLLVNELLKSGYRTDAIYNKVLELCSSLSSAREINGFTSVVYSLVRLHLIESGAFLKSGQDFGKDVTALPPDGSDSSAQSAMQQRQDEPGIRPFPEYKLRGLEMPELQPLKNTGQLRTYLEQSNLALECISKTVEDRKTRMEEMSDSEHRLLADINAASEAVNSTIAIISATESNSNQQALFMMQVMVADLQENLERTQKKDAIKEYQKRATPLIRACSNKLLSLHNVDETVRVCAENIINLAKETILIKSEPAHGEHSPTHRSASETQVATLSNSAASPLRQSEPIPSSIAANLKQCKKLVDRLENIVNVECPIRSAESVIRNFKLAFSRVAHAKSLCVDADAYCTSLKSASSIILGALTTIGSLKPPVSVTASMTLLNSIKRCANMLDIALQNALIEETCTHRKTLLLQAQKSAAEALNTLKYVDTNSEVIKGYSIAKIARDAFESCRRDLSTVHSFQATESERAADTGASSRTYNLHLQAALSANISIIALLTQHATSWSKDASREHLGKGPTLCDITKRETLLLNLYEALQSMQRASRCFEEDPPTALLDSCKDLERLINTHVFAGIAFTDPEKGAKSIDKIYARAPRLLELVQESQECEPSKTAAMEAIKQASVLLKRSSYALKKEVGYPQALYSEGSGIAAFPSEISDLTVRQKDTCDPQLIDIVESGQQSSLSRWFCKTIVSLKQALFPSALSEDEISNSIKGSVESIGLLLENMRQYSSQNTSAKAQPWKNMDSFCSRSLELAKLSLKSKRYTDILNAECHCIGSISTIDSEKSLPPIKHSKVQLKQIAQLRNEISFLRKELHAYAENRKSSGETQPQYTDLYTSWDTLSAAWWQHNRGLVGLKQVVKEMKSVYGRNVSIKAPVELLETLFEQQDWESIDFICNNCIVCSANGDAVHQEVFDLFQRNLRNELNGHSDFPVAIKPQGFVDKIMTLFRKETPKSRDDVPLFLKALIKNSCSKNTYSTGDYYYQLPRCKIDSMISSLYAVPENHHIAAFLLYSCSGGSLNTSTLVKCQSTETIYGFFNNNQEFHNVTSGIQEASWKSEQYPPATNHALVSRKARHLYAATLKGFLPAKARKQLSITQKLFSKIRFLGKNTAPQNRAQTFHSHPLKREQRKIVLNGVDILTGEVYYPAEANSDGSTQCADLQGIAAEPHGIRAASTNSMSPPTFSPTSSFSSTPIFFDSIANSITPTTEEGSINSIHFVGTLSEIAAPSQSGKRSRKVLTVSSNCGTGKQQGVSAEQGNNGGFGGPAKLVITLSTCTQSSEVLEKSEAGSQVRCEAGSTIITELPRTHFDEEKENERKEIDSAQPSTVFTSGCIVSRHGAREHKVDMGERRL</sequence>
<feature type="region of interest" description="Disordered" evidence="2">
    <location>
        <begin position="1"/>
        <end position="27"/>
    </location>
</feature>
<protein>
    <submittedName>
        <fullName evidence="3">Uncharacterized protein</fullName>
    </submittedName>
</protein>
<evidence type="ECO:0000313" key="4">
    <source>
        <dbReference type="Proteomes" id="UP000500930"/>
    </source>
</evidence>
<dbReference type="EMBL" id="CP046391">
    <property type="protein sequence ID" value="QJC27652.1"/>
    <property type="molecule type" value="Genomic_DNA"/>
</dbReference>